<name>A0A1N7S8T9_9BURK</name>
<dbReference type="AlphaFoldDB" id="A0A1N7S8T9"/>
<accession>A0A1N7S8T9</accession>
<evidence type="ECO:0000313" key="1">
    <source>
        <dbReference type="EMBL" id="SIT43762.1"/>
    </source>
</evidence>
<keyword evidence="2" id="KW-1185">Reference proteome</keyword>
<dbReference type="OrthoDB" id="9115426at2"/>
<dbReference type="RefSeq" id="WP_087735932.1">
    <property type="nucleotide sequence ID" value="NZ_CYGY02000035.1"/>
</dbReference>
<protein>
    <submittedName>
        <fullName evidence="1">Uncharacterized protein</fullName>
    </submittedName>
</protein>
<sequence length="300" mass="33278">MIRNRDLFERLVRQVLSADHHDEALEMEADCYAESGTQLAWEVFQAVLKLPTETVDNPGETPRAAVPLPRLDDELATLRHEIEGGVKRDSMQALRLCEQVEVIGERFKRELADGAAAAPCVDAQDALRERIKYLEKRLDDYQSARASDAAAGEQKPVATVAISKPGDALFAASFMHLTDHGRATLGRGKHDLYTRSEPRALTDAARDVLAERQRQVSAEGWTPEHDDEHDSEEMAIAAACYAESAGGFHHPAAGVPSTWPWTNGWWKPTTPRRDLVKAGALILAEIERLDRALLRESEAQ</sequence>
<evidence type="ECO:0000313" key="2">
    <source>
        <dbReference type="Proteomes" id="UP000195569"/>
    </source>
</evidence>
<organism evidence="1 2">
    <name type="scientific">Paraburkholderia piptadeniae</name>
    <dbReference type="NCBI Taxonomy" id="1701573"/>
    <lineage>
        <taxon>Bacteria</taxon>
        <taxon>Pseudomonadati</taxon>
        <taxon>Pseudomonadota</taxon>
        <taxon>Betaproteobacteria</taxon>
        <taxon>Burkholderiales</taxon>
        <taxon>Burkholderiaceae</taxon>
        <taxon>Paraburkholderia</taxon>
    </lineage>
</organism>
<dbReference type="EMBL" id="CYGY02000035">
    <property type="protein sequence ID" value="SIT43762.1"/>
    <property type="molecule type" value="Genomic_DNA"/>
</dbReference>
<gene>
    <name evidence="1" type="ORF">BN2476_350278</name>
</gene>
<comment type="caution">
    <text evidence="1">The sequence shown here is derived from an EMBL/GenBank/DDBJ whole genome shotgun (WGS) entry which is preliminary data.</text>
</comment>
<dbReference type="Proteomes" id="UP000195569">
    <property type="component" value="Unassembled WGS sequence"/>
</dbReference>
<reference evidence="1" key="1">
    <citation type="submission" date="2016-12" db="EMBL/GenBank/DDBJ databases">
        <authorList>
            <person name="Moulin L."/>
        </authorList>
    </citation>
    <scope>NUCLEOTIDE SEQUENCE [LARGE SCALE GENOMIC DNA]</scope>
    <source>
        <strain evidence="1">STM 7183</strain>
    </source>
</reference>
<proteinExistence type="predicted"/>